<feature type="domain" description="SecA family profile" evidence="8">
    <location>
        <begin position="509"/>
        <end position="1279"/>
    </location>
</feature>
<proteinExistence type="predicted"/>
<dbReference type="GO" id="GO:0016020">
    <property type="term" value="C:membrane"/>
    <property type="evidence" value="ECO:0007669"/>
    <property type="project" value="InterPro"/>
</dbReference>
<keyword evidence="10" id="KW-1185">Reference proteome</keyword>
<dbReference type="CDD" id="cd22744">
    <property type="entry name" value="OTU"/>
    <property type="match status" value="1"/>
</dbReference>
<keyword evidence="2" id="KW-0813">Transport</keyword>
<dbReference type="PROSITE" id="PS51192">
    <property type="entry name" value="HELICASE_ATP_BIND_1"/>
    <property type="match status" value="1"/>
</dbReference>
<dbReference type="InterPro" id="IPR014018">
    <property type="entry name" value="SecA_motor_DEAD"/>
</dbReference>
<dbReference type="GO" id="GO:0005524">
    <property type="term" value="F:ATP binding"/>
    <property type="evidence" value="ECO:0007669"/>
    <property type="project" value="InterPro"/>
</dbReference>
<evidence type="ECO:0000256" key="4">
    <source>
        <dbReference type="SAM" id="MobiDB-lite"/>
    </source>
</evidence>
<sequence length="2426" mass="275112">MNLQQTHQIYVLERLRSIHPSSIHPSIIHPSIHPSIQMSDYPPPYRPFFPDDSSPSMFPPGFYSPPTAFPGSAYQVPRMYRGNFLSDVIGEINTLEEMVATITVTNETPYTWYHSYEKDKSGTKLKPHGTATGTWPLGFSLLKYPFRLFDAVLDKGVYLSYGNHSNWDLHSDNRIDNFTVRESDDREHFELVNSSDEVVDRCTNYESKKTNEKEKNAKDGNKKRNVRGKKRSRGARQRWNEKERPKRRQRGDKNRNVKNRKRQEEEKRRLAELEQARRIQEQIDLENKASKRKIRIAQERLQEQEQVKSREHQQQKTEVLYQLLDDHTTYIERDEFRDVQQQFEELLSSYQIKEKEKSKMNLEDRMKYLQNVLMLNYLEQHNIPIWSQWALDQATGYVDLSLTERFSVLEAVVKVTLEGELPKQGKEILSQILFNNIWTPKEIKLFIGRTLGMDQVKVSNILHCVCTYRLSCILAVTALNHKDPIGYIRDCISCEEDKDHESILTEMRENNYPEDLLSQLEKTLQYVEAVLPRCKGVDLESDLIEDCKRWIVSIDFSNPNTDMLKSILIVMSIAVKTCTAFISSSGKSVQGYFPRLTQLASLLLLLLQQSQDKRGCLLEIGTGEGKTCTLAMFATIQAIRGTAVDVVTSSPLLAIRDQEEWKKLYAMFGVTSSTVPPPHQTKSSFEDHDKLLEEAYSMQVVYGTVCTFAADILRQEFEKKTTRGQRKFDCVIVDEVDYMTLDSGVQVTFLSHQASGLRHLEQVLASIWALMSACRPIEIFETGEIQWGTRIQYCHKVAKQAVVGSESDFSEDDILLLGVKLGLYSQEDLNKVNEAMSQTQTEKASSEDSTLQVIGTIMAKLGHQQQHELFRELETAVLDGVVVDCYSLVNNKAKRYSKDDSSANPDVKILLLQNGCACEIMSEKSLIESTLEKLKSKIRFSGECSLKSVEETQGYIVIPSFLKEYVDSQLPIFAENALRAIQMALDREYMIEKTPEVDRPGFGSEHSHHYDAIIPVDFQASGVLEKNKRWGEGLQQFLEMKHQLAISQLSNITNYMSNVHFFKKYLTGKGIFGVSGTLGGEAEKAFLKRQYKTASYIIPAHRHKKLVELPAVQVSGGKTEWIQVICETTWRTAGRGQVVLIICEDVKTAKELKSKIQVQKEHSAKISMYTISEKHNIEKETFRKGHIIIATNLGGRGTDINVHQEVNECGGLFVLLTYFPGSHRVERQVFGRTARKGNPGMAQMILNRDLLAPAYQGHSVETMRQLREEYEVRRLDGMEKNELLQIEMKESLFSTFCEFLCDFDKHYTEEERRDIKKLKSKDLPECFRSHRQKFDYETAINALKESWALWLILHEEHFSRHDDIHLLKENLMKGLKKTADQILKGRSNNFYDYIKLAKSRTDVHRSNKKESDFGALLYWKSAVQCDPFYCAVALYNQAYITVNLKRSGYKEEAKQLLEKAKTAVNVYLSESTNTMMFCNFAVANDFVPHHKDSNLQNQMKARMSVFKCWRGYIENALKALQHIENSKGEAILEDSSVYSLSKDKDPITTNELMVLHEFGLCIVFEVKKKPEFSIDAFVCFCLGVVQVAAGVLVCALSYGSASQFGLGLISEGVSDMIHGIKGMIQGSFDWAEWAISKAISIGVSLVFGGLSKLKGAVRAVQSGAKGLVAGAKCSSILTVKECCKHAGKFAVQELAKQGCVSVVSYSVSNALPAVFKRILNEAFRDKVFSMIKANSRLDSALTNFICSAVPKTAMEQNFTNFTIDMSCENEIRLSVDMMTRDIIPDLMMDCTQVGKVLDTLSEVCGSVGRHMEKQKEMKVLMKLLESAQYIKHCVEILNSFPTEDVIYKAFVPGLLKSLDQLPQEKYDKDGRHSLPDVKRLKKDLLHIIATSVSESFVEACSRHMTSIITRTCMTRINSAASSAVGNLLGRANTQGFFDNQLYKHQMKEAIRRPCESLSEEGKQDLHCYIEEVCDVDRPASALDIHVLTQSDALQGKGIRVIVVDKDKKKLSEDYFPGKDSSAGDIVLQLNKDPETQKQTFAERLAGETRPYSGHFDIVKPDGAVIPVNSADMNCFYHAVVQATSCSTVDHKQRAVQLRNEMKDLMLQDTAKYAAAMNLQRGYEETHRYLDKYIISGGGRKTQEASRKDFKDKLNTTDMQDFQEHEAELIKCYDLGLVGSIKGLRRTNRPNANNNQSFPVNADHIPPISTFKKAHEMLQKPENEALRNRLKTNQPKLYDMIDKTGKRGLCREVLTEHHKQALTTGNSKGSHRIREKLAEVLVSGDAHKAMKMSLIAANPEMSESLRRDAGIYQQNKRPDVMSTKATRTYHSIGDRLLLDKYCEMGVINQNSKDDLRVASSDADVIAVRSDQQHPVGPAASGGHHYEVAACLLRNVSKNAIIPFLTLLLLLLPFGIGTNVVLLLLFPW</sequence>
<dbReference type="InterPro" id="IPR001650">
    <property type="entry name" value="Helicase_C-like"/>
</dbReference>
<dbReference type="Proteomes" id="UP000250572">
    <property type="component" value="Unassembled WGS sequence"/>
</dbReference>
<dbReference type="InterPro" id="IPR027417">
    <property type="entry name" value="P-loop_NTPase"/>
</dbReference>
<dbReference type="SMART" id="SM00957">
    <property type="entry name" value="SecA_DEAD"/>
    <property type="match status" value="1"/>
</dbReference>
<gene>
    <name evidence="9" type="ORF">CCH79_00016163</name>
</gene>
<reference evidence="9 10" key="1">
    <citation type="journal article" date="2018" name="G3 (Bethesda)">
        <title>A High-Quality Reference Genome for the Invasive Mosquitofish Gambusia affinis Using a Chicago Library.</title>
        <authorList>
            <person name="Hoffberg S.L."/>
            <person name="Troendle N.J."/>
            <person name="Glenn T.C."/>
            <person name="Mahmud O."/>
            <person name="Louha S."/>
            <person name="Chalopin D."/>
            <person name="Bennetzen J.L."/>
            <person name="Mauricio R."/>
        </authorList>
    </citation>
    <scope>NUCLEOTIDE SEQUENCE [LARGE SCALE GENOMIC DNA]</scope>
    <source>
        <strain evidence="9">NE01/NJP1002.9</strain>
        <tissue evidence="9">Muscle</tissue>
    </source>
</reference>
<dbReference type="InterPro" id="IPR014001">
    <property type="entry name" value="Helicase_ATP-bd"/>
</dbReference>
<dbReference type="GO" id="GO:0006605">
    <property type="term" value="P:protein targeting"/>
    <property type="evidence" value="ECO:0007669"/>
    <property type="project" value="InterPro"/>
</dbReference>
<dbReference type="PROSITE" id="PS51196">
    <property type="entry name" value="SECA_MOTOR_DEAD"/>
    <property type="match status" value="1"/>
</dbReference>
<name>A0A315VND2_GAMAF</name>
<feature type="compositionally biased region" description="Basic and acidic residues" evidence="4">
    <location>
        <begin position="207"/>
        <end position="222"/>
    </location>
</feature>
<evidence type="ECO:0000256" key="2">
    <source>
        <dbReference type="ARBA" id="ARBA00022927"/>
    </source>
</evidence>
<dbReference type="InterPro" id="IPR011115">
    <property type="entry name" value="SecA_DEAD"/>
</dbReference>
<evidence type="ECO:0000256" key="3">
    <source>
        <dbReference type="ARBA" id="ARBA00023010"/>
    </source>
</evidence>
<evidence type="ECO:0000313" key="9">
    <source>
        <dbReference type="EMBL" id="PWA24672.1"/>
    </source>
</evidence>
<dbReference type="GO" id="GO:0006886">
    <property type="term" value="P:intracellular protein transport"/>
    <property type="evidence" value="ECO:0007669"/>
    <property type="project" value="InterPro"/>
</dbReference>
<keyword evidence="1" id="KW-0963">Cytoplasm</keyword>
<dbReference type="Gene3D" id="3.40.50.300">
    <property type="entry name" value="P-loop containing nucleotide triphosphate hydrolases"/>
    <property type="match status" value="3"/>
</dbReference>
<dbReference type="InterPro" id="IPR000185">
    <property type="entry name" value="SecA"/>
</dbReference>
<feature type="transmembrane region" description="Helical" evidence="5">
    <location>
        <begin position="2399"/>
        <end position="2424"/>
    </location>
</feature>
<keyword evidence="5" id="KW-0472">Membrane</keyword>
<organism evidence="9 10">
    <name type="scientific">Gambusia affinis</name>
    <name type="common">Western mosquitofish</name>
    <name type="synonym">Heterandria affinis</name>
    <dbReference type="NCBI Taxonomy" id="33528"/>
    <lineage>
        <taxon>Eukaryota</taxon>
        <taxon>Metazoa</taxon>
        <taxon>Chordata</taxon>
        <taxon>Craniata</taxon>
        <taxon>Vertebrata</taxon>
        <taxon>Euteleostomi</taxon>
        <taxon>Actinopterygii</taxon>
        <taxon>Neopterygii</taxon>
        <taxon>Teleostei</taxon>
        <taxon>Neoteleostei</taxon>
        <taxon>Acanthomorphata</taxon>
        <taxon>Ovalentaria</taxon>
        <taxon>Atherinomorphae</taxon>
        <taxon>Cyprinodontiformes</taxon>
        <taxon>Poeciliidae</taxon>
        <taxon>Poeciliinae</taxon>
        <taxon>Gambusia</taxon>
    </lineage>
</organism>
<feature type="domain" description="Helicase ATP-binding" evidence="6">
    <location>
        <begin position="607"/>
        <end position="751"/>
    </location>
</feature>
<keyword evidence="3" id="KW-0811">Translocation</keyword>
<feature type="domain" description="Helicase C-terminal" evidence="7">
    <location>
        <begin position="1118"/>
        <end position="1286"/>
    </location>
</feature>
<dbReference type="SUPFAM" id="SSF52540">
    <property type="entry name" value="P-loop containing nucleoside triphosphate hydrolases"/>
    <property type="match status" value="2"/>
</dbReference>
<protein>
    <submittedName>
        <fullName evidence="9">Uncharacterized protein</fullName>
    </submittedName>
</protein>
<evidence type="ECO:0000259" key="7">
    <source>
        <dbReference type="PROSITE" id="PS51194"/>
    </source>
</evidence>
<evidence type="ECO:0000259" key="6">
    <source>
        <dbReference type="PROSITE" id="PS51192"/>
    </source>
</evidence>
<comment type="caution">
    <text evidence="9">The sequence shown here is derived from an EMBL/GenBank/DDBJ whole genome shotgun (WGS) entry which is preliminary data.</text>
</comment>
<evidence type="ECO:0000256" key="5">
    <source>
        <dbReference type="SAM" id="Phobius"/>
    </source>
</evidence>
<dbReference type="Gene3D" id="3.90.1440.10">
    <property type="entry name" value="SecA, preprotein cross-linking domain"/>
    <property type="match status" value="1"/>
</dbReference>
<evidence type="ECO:0000256" key="1">
    <source>
        <dbReference type="ARBA" id="ARBA00022490"/>
    </source>
</evidence>
<dbReference type="PANTHER" id="PTHR30612">
    <property type="entry name" value="SECA INNER MEMBRANE COMPONENT OF SEC PROTEIN SECRETION SYSTEM"/>
    <property type="match status" value="1"/>
</dbReference>
<feature type="compositionally biased region" description="Basic residues" evidence="4">
    <location>
        <begin position="223"/>
        <end position="236"/>
    </location>
</feature>
<keyword evidence="5" id="KW-1133">Transmembrane helix</keyword>
<accession>A0A315VND2</accession>
<dbReference type="Pfam" id="PF07517">
    <property type="entry name" value="SecA_DEAD"/>
    <property type="match status" value="1"/>
</dbReference>
<evidence type="ECO:0000313" key="10">
    <source>
        <dbReference type="Proteomes" id="UP000250572"/>
    </source>
</evidence>
<keyword evidence="5" id="KW-0812">Transmembrane</keyword>
<feature type="compositionally biased region" description="Basic residues" evidence="4">
    <location>
        <begin position="245"/>
        <end position="261"/>
    </location>
</feature>
<dbReference type="PANTHER" id="PTHR30612:SF0">
    <property type="entry name" value="CHLOROPLAST PROTEIN-TRANSPORTING ATPASE"/>
    <property type="match status" value="1"/>
</dbReference>
<dbReference type="GO" id="GO:0017038">
    <property type="term" value="P:protein import"/>
    <property type="evidence" value="ECO:0007669"/>
    <property type="project" value="InterPro"/>
</dbReference>
<evidence type="ECO:0000259" key="8">
    <source>
        <dbReference type="PROSITE" id="PS51196"/>
    </source>
</evidence>
<dbReference type="PROSITE" id="PS51194">
    <property type="entry name" value="HELICASE_CTER"/>
    <property type="match status" value="1"/>
</dbReference>
<keyword evidence="2" id="KW-0653">Protein transport</keyword>
<feature type="region of interest" description="Disordered" evidence="4">
    <location>
        <begin position="207"/>
        <end position="268"/>
    </location>
</feature>
<dbReference type="EMBL" id="NHOQ01001398">
    <property type="protein sequence ID" value="PWA24672.1"/>
    <property type="molecule type" value="Genomic_DNA"/>
</dbReference>